<sequence length="162" mass="19509">MTTNIEIKKKTKLTKQEKIQLFNLWNNEYPEKLTYDNLTEFDKYLFQLKNKNHYLLTSIDLFILGWAITFERENEKWFALILSQKIQGKGLGKKILDELKKHEQSLNGWVIDHHDDKKKNGDQYISPLKFYEKCGFKIFIDERLELDKISAVRIRWQSKTSY</sequence>
<dbReference type="OrthoDB" id="1073140at2"/>
<reference evidence="2" key="2">
    <citation type="submission" date="2018-12" db="EMBL/GenBank/DDBJ databases">
        <title>Draft genome sequence of Flaovobacterium columnare ARS1 isolated from channel catfish in Alabama.</title>
        <authorList>
            <person name="Cai W."/>
            <person name="Arias C."/>
        </authorList>
    </citation>
    <scope>NUCLEOTIDE SEQUENCE [LARGE SCALE GENOMIC DNA]</scope>
    <source>
        <strain evidence="2">ARS1</strain>
    </source>
</reference>
<dbReference type="Proteomes" id="UP000238180">
    <property type="component" value="Unassembled WGS sequence"/>
</dbReference>
<dbReference type="PROSITE" id="PS51186">
    <property type="entry name" value="GNAT"/>
    <property type="match status" value="1"/>
</dbReference>
<evidence type="ECO:0000313" key="3">
    <source>
        <dbReference type="EMBL" id="SPE77813.1"/>
    </source>
</evidence>
<dbReference type="Gene3D" id="3.40.630.30">
    <property type="match status" value="1"/>
</dbReference>
<dbReference type="EMBL" id="OLKH01000102">
    <property type="protein sequence ID" value="SPE77813.1"/>
    <property type="molecule type" value="Genomic_DNA"/>
</dbReference>
<protein>
    <submittedName>
        <fullName evidence="2">N-acetyltransferase</fullName>
    </submittedName>
</protein>
<dbReference type="Proteomes" id="UP000288951">
    <property type="component" value="Unassembled WGS sequence"/>
</dbReference>
<evidence type="ECO:0000313" key="4">
    <source>
        <dbReference type="Proteomes" id="UP000238180"/>
    </source>
</evidence>
<name>A0A2N9PBY0_9FLAO</name>
<reference evidence="3" key="1">
    <citation type="submission" date="2018-02" db="EMBL/GenBank/DDBJ databases">
        <authorList>
            <person name="Cohen D.B."/>
            <person name="Kent A.D."/>
        </authorList>
    </citation>
    <scope>NUCLEOTIDE SEQUENCE [LARGE SCALE GENOMIC DNA]</scope>
    <source>
        <strain evidence="3">CIP109753</strain>
    </source>
</reference>
<dbReference type="InterPro" id="IPR000182">
    <property type="entry name" value="GNAT_dom"/>
</dbReference>
<evidence type="ECO:0000313" key="5">
    <source>
        <dbReference type="Proteomes" id="UP000288951"/>
    </source>
</evidence>
<gene>
    <name evidence="2" type="ORF">EH230_06300</name>
    <name evidence="3" type="ORF">FLACOL_01823</name>
</gene>
<proteinExistence type="predicted"/>
<dbReference type="SUPFAM" id="SSF55729">
    <property type="entry name" value="Acyl-CoA N-acyltransferases (Nat)"/>
    <property type="match status" value="1"/>
</dbReference>
<accession>A0A2N9PBY0</accession>
<dbReference type="RefSeq" id="WP_105196408.1">
    <property type="nucleotide sequence ID" value="NZ_OLKH01000102.1"/>
</dbReference>
<feature type="domain" description="N-acetyltransferase" evidence="1">
    <location>
        <begin position="5"/>
        <end position="159"/>
    </location>
</feature>
<dbReference type="GO" id="GO:0016747">
    <property type="term" value="F:acyltransferase activity, transferring groups other than amino-acyl groups"/>
    <property type="evidence" value="ECO:0007669"/>
    <property type="project" value="InterPro"/>
</dbReference>
<dbReference type="EMBL" id="RQSM01000003">
    <property type="protein sequence ID" value="RVU90543.1"/>
    <property type="molecule type" value="Genomic_DNA"/>
</dbReference>
<keyword evidence="2" id="KW-0808">Transferase</keyword>
<dbReference type="AlphaFoldDB" id="A0A2N9PBY0"/>
<dbReference type="Pfam" id="PF13508">
    <property type="entry name" value="Acetyltransf_7"/>
    <property type="match status" value="1"/>
</dbReference>
<organism evidence="3 4">
    <name type="scientific">Flavobacterium columnare</name>
    <dbReference type="NCBI Taxonomy" id="996"/>
    <lineage>
        <taxon>Bacteria</taxon>
        <taxon>Pseudomonadati</taxon>
        <taxon>Bacteroidota</taxon>
        <taxon>Flavobacteriia</taxon>
        <taxon>Flavobacteriales</taxon>
        <taxon>Flavobacteriaceae</taxon>
        <taxon>Flavobacterium</taxon>
    </lineage>
</organism>
<evidence type="ECO:0000259" key="1">
    <source>
        <dbReference type="PROSITE" id="PS51186"/>
    </source>
</evidence>
<keyword evidence="5" id="KW-1185">Reference proteome</keyword>
<dbReference type="InterPro" id="IPR016181">
    <property type="entry name" value="Acyl_CoA_acyltransferase"/>
</dbReference>
<evidence type="ECO:0000313" key="2">
    <source>
        <dbReference type="EMBL" id="RVU90543.1"/>
    </source>
</evidence>